<reference evidence="1 2" key="1">
    <citation type="submission" date="2014-04" db="EMBL/GenBank/DDBJ databases">
        <authorList>
            <consortium name="DOE Joint Genome Institute"/>
            <person name="Kuo A."/>
            <person name="Kohler A."/>
            <person name="Jargeat P."/>
            <person name="Nagy L.G."/>
            <person name="Floudas D."/>
            <person name="Copeland A."/>
            <person name="Barry K.W."/>
            <person name="Cichocki N."/>
            <person name="Veneault-Fourrey C."/>
            <person name="LaButti K."/>
            <person name="Lindquist E.A."/>
            <person name="Lipzen A."/>
            <person name="Lundell T."/>
            <person name="Morin E."/>
            <person name="Murat C."/>
            <person name="Sun H."/>
            <person name="Tunlid A."/>
            <person name="Henrissat B."/>
            <person name="Grigoriev I.V."/>
            <person name="Hibbett D.S."/>
            <person name="Martin F."/>
            <person name="Nordberg H.P."/>
            <person name="Cantor M.N."/>
            <person name="Hua S.X."/>
        </authorList>
    </citation>
    <scope>NUCLEOTIDE SEQUENCE [LARGE SCALE GENOMIC DNA]</scope>
    <source>
        <strain evidence="1 2">Ve08.2h10</strain>
    </source>
</reference>
<dbReference type="AlphaFoldDB" id="A0A0D0DTH5"/>
<proteinExistence type="predicted"/>
<dbReference type="OrthoDB" id="2671357at2759"/>
<dbReference type="HOGENOM" id="CLU_1434866_0_0_1"/>
<dbReference type="Proteomes" id="UP000054538">
    <property type="component" value="Unassembled WGS sequence"/>
</dbReference>
<evidence type="ECO:0000313" key="1">
    <source>
        <dbReference type="EMBL" id="KIK91856.1"/>
    </source>
</evidence>
<sequence>MSVPTMLQKYSWELELELSTLTQQKNKLFLHCEKYGRSQTMLIKNFGDSNKQMTSKKLNKQCFTKRSREEEMKKNKHKYLPTLQGVGVPTESPVITAIHVVCKLDKGEYVELWHFTNNRLDNTLDTSTSVDPDTMVMSCLPDGSMAWVSAAAARSSTKLVEDQNLIFEDFCQAAPRFVEAIQQANWPDN</sequence>
<organism evidence="1 2">
    <name type="scientific">Paxillus rubicundulus Ve08.2h10</name>
    <dbReference type="NCBI Taxonomy" id="930991"/>
    <lineage>
        <taxon>Eukaryota</taxon>
        <taxon>Fungi</taxon>
        <taxon>Dikarya</taxon>
        <taxon>Basidiomycota</taxon>
        <taxon>Agaricomycotina</taxon>
        <taxon>Agaricomycetes</taxon>
        <taxon>Agaricomycetidae</taxon>
        <taxon>Boletales</taxon>
        <taxon>Paxilineae</taxon>
        <taxon>Paxillaceae</taxon>
        <taxon>Paxillus</taxon>
    </lineage>
</organism>
<evidence type="ECO:0000313" key="2">
    <source>
        <dbReference type="Proteomes" id="UP000054538"/>
    </source>
</evidence>
<name>A0A0D0DTH5_9AGAM</name>
<accession>A0A0D0DTH5</accession>
<dbReference type="EMBL" id="KN825339">
    <property type="protein sequence ID" value="KIK91856.1"/>
    <property type="molecule type" value="Genomic_DNA"/>
</dbReference>
<protein>
    <submittedName>
        <fullName evidence="1">Unplaced genomic scaffold scaffold_517, whole genome shotgun sequence</fullName>
    </submittedName>
</protein>
<reference evidence="2" key="2">
    <citation type="submission" date="2015-01" db="EMBL/GenBank/DDBJ databases">
        <title>Evolutionary Origins and Diversification of the Mycorrhizal Mutualists.</title>
        <authorList>
            <consortium name="DOE Joint Genome Institute"/>
            <consortium name="Mycorrhizal Genomics Consortium"/>
            <person name="Kohler A."/>
            <person name="Kuo A."/>
            <person name="Nagy L.G."/>
            <person name="Floudas D."/>
            <person name="Copeland A."/>
            <person name="Barry K.W."/>
            <person name="Cichocki N."/>
            <person name="Veneault-Fourrey C."/>
            <person name="LaButti K."/>
            <person name="Lindquist E.A."/>
            <person name="Lipzen A."/>
            <person name="Lundell T."/>
            <person name="Morin E."/>
            <person name="Murat C."/>
            <person name="Riley R."/>
            <person name="Ohm R."/>
            <person name="Sun H."/>
            <person name="Tunlid A."/>
            <person name="Henrissat B."/>
            <person name="Grigoriev I.V."/>
            <person name="Hibbett D.S."/>
            <person name="Martin F."/>
        </authorList>
    </citation>
    <scope>NUCLEOTIDE SEQUENCE [LARGE SCALE GENOMIC DNA]</scope>
    <source>
        <strain evidence="2">Ve08.2h10</strain>
    </source>
</reference>
<dbReference type="InParanoid" id="A0A0D0DTH5"/>
<gene>
    <name evidence="1" type="ORF">PAXRUDRAFT_13550</name>
</gene>
<keyword evidence="2" id="KW-1185">Reference proteome</keyword>